<proteinExistence type="predicted"/>
<evidence type="ECO:0000256" key="1">
    <source>
        <dbReference type="SAM" id="Coils"/>
    </source>
</evidence>
<dbReference type="SUPFAM" id="SSF50965">
    <property type="entry name" value="Galactose oxidase, central domain"/>
    <property type="match status" value="1"/>
</dbReference>
<dbReference type="Gene3D" id="2.120.10.80">
    <property type="entry name" value="Kelch-type beta propeller"/>
    <property type="match status" value="1"/>
</dbReference>
<keyword evidence="3" id="KW-1185">Reference proteome</keyword>
<accession>A0AAU9JR54</accession>
<dbReference type="InterPro" id="IPR011043">
    <property type="entry name" value="Gal_Oxase/kelch_b-propeller"/>
</dbReference>
<reference evidence="2" key="1">
    <citation type="submission" date="2021-09" db="EMBL/GenBank/DDBJ databases">
        <authorList>
            <consortium name="AG Swart"/>
            <person name="Singh M."/>
            <person name="Singh A."/>
            <person name="Seah K."/>
            <person name="Emmerich C."/>
        </authorList>
    </citation>
    <scope>NUCLEOTIDE SEQUENCE</scope>
    <source>
        <strain evidence="2">ATCC30299</strain>
    </source>
</reference>
<evidence type="ECO:0000313" key="3">
    <source>
        <dbReference type="Proteomes" id="UP001162131"/>
    </source>
</evidence>
<name>A0AAU9JR54_9CILI</name>
<dbReference type="Proteomes" id="UP001162131">
    <property type="component" value="Unassembled WGS sequence"/>
</dbReference>
<dbReference type="InterPro" id="IPR015915">
    <property type="entry name" value="Kelch-typ_b-propeller"/>
</dbReference>
<organism evidence="2 3">
    <name type="scientific">Blepharisma stoltei</name>
    <dbReference type="NCBI Taxonomy" id="1481888"/>
    <lineage>
        <taxon>Eukaryota</taxon>
        <taxon>Sar</taxon>
        <taxon>Alveolata</taxon>
        <taxon>Ciliophora</taxon>
        <taxon>Postciliodesmatophora</taxon>
        <taxon>Heterotrichea</taxon>
        <taxon>Heterotrichida</taxon>
        <taxon>Blepharismidae</taxon>
        <taxon>Blepharisma</taxon>
    </lineage>
</organism>
<dbReference type="AlphaFoldDB" id="A0AAU9JR54"/>
<feature type="coiled-coil region" evidence="1">
    <location>
        <begin position="140"/>
        <end position="203"/>
    </location>
</feature>
<dbReference type="EMBL" id="CAJZBQ010000039">
    <property type="protein sequence ID" value="CAG9325942.1"/>
    <property type="molecule type" value="Genomic_DNA"/>
</dbReference>
<evidence type="ECO:0000313" key="2">
    <source>
        <dbReference type="EMBL" id="CAG9325942.1"/>
    </source>
</evidence>
<comment type="caution">
    <text evidence="2">The sequence shown here is derived from an EMBL/GenBank/DDBJ whole genome shotgun (WGS) entry which is preliminary data.</text>
</comment>
<keyword evidence="1" id="KW-0175">Coiled coil</keyword>
<sequence length="897" mass="105161">MEDKCCFSGCLDKPQYVCSCDRTKLYCQNHSIYHDNNPSLHHDWGELNKRINDTTRSEVLSFLIEKDAQLNEIKSSILNQGRIDMIISKKMLSEDLLLVEAEKHKVSGLIEKIILAKETLESDPELMYLSMSSEDAIRKFKECALDIEKLKQKIEQNKETIESFIKQNKETTESLIKQNKETIESLIEQNKKTTKRLFEQNNQELNNHISLYLKQKEEQDTKINKILQLVEDVSKNNNNGIINEIDELKKKIASIDGNIRERDELKKKIAFIDKINDSLLDDNQEINKQIIDICKSCEIQKTEINNCQKAIEELQKYSLNSNERISTLEYYNLNSFSPFREPNNMPQGGSVEAISRSELEEAINIMNKKIYDSDKLSWSNIKPWWDEQIKEMHDKISDIKKIVDDSKENFMRRIGEIKLDINELKSKLDEKSDLTKKIYEEKSKNSWKISEFENEIKKIKTDLSSTTLPLNRSITIENAHSINRENRSLPNLKELNKYLNLWKKKEHWLELYTSEISKNAKIKKDMENLKTRITVFLQEYTFLPMSIYDDVSEIEEKIKHYNDFKVALQSSYEHISLDYHEGSELYELLKECEDLQNCQLSYAKSYSLWKGIEQIIDDGINNFKEFVREHKNKLELYKGETIFCLPSTAENRVELISYNIESRNRAKVPTEGYSFPSNTSIIQIPGKQLFFFGFKFPNSQLCCIIRNNFEIVELNYSEISREESSCIYYGENCIYIFGGSDINGLPVAVAELFDLANENEEYYRLPDMVVPARRCSCLRYKDEILICGYEHDKIYGFSVQKKTYYPLNKAEQLSANSDKFLFSGKNKVFIYDMKVGSIFIVDTYHRDLVPIAQNYALNFQSQPYRTYYKNSIYFGFSGEDEAQYFKFNLDPYGLEQL</sequence>
<gene>
    <name evidence="2" type="ORF">BSTOLATCC_MIC39724</name>
</gene>
<protein>
    <submittedName>
        <fullName evidence="2">Uncharacterized protein</fullName>
    </submittedName>
</protein>